<comment type="caution">
    <text evidence="1">The sequence shown here is derived from an EMBL/GenBank/DDBJ whole genome shotgun (WGS) entry which is preliminary data.</text>
</comment>
<sequence>MPEQALMQVLQLHKHFQWATLMGGGAYRQAAQPPQVFQLPTALGDARGLKIERTALQFEVLDGAEQVLQQPAMAIEIRRVAAQCVPGLALCGIRPLPPALVERVTECLATLLRLAGDLSTEAAMLLQTLQQVEAQQESLFQSGVNLWQTDSSGLPSIECCAEL</sequence>
<organism evidence="1 2">
    <name type="scientific">Pseudomonas lini</name>
    <dbReference type="NCBI Taxonomy" id="163011"/>
    <lineage>
        <taxon>Bacteria</taxon>
        <taxon>Pseudomonadati</taxon>
        <taxon>Pseudomonadota</taxon>
        <taxon>Gammaproteobacteria</taxon>
        <taxon>Pseudomonadales</taxon>
        <taxon>Pseudomonadaceae</taxon>
        <taxon>Pseudomonas</taxon>
    </lineage>
</organism>
<proteinExistence type="predicted"/>
<evidence type="ECO:0000313" key="1">
    <source>
        <dbReference type="EMBL" id="RON25283.1"/>
    </source>
</evidence>
<name>A0A423IIN2_9PSED</name>
<dbReference type="EMBL" id="MOBN01000036">
    <property type="protein sequence ID" value="RON25283.1"/>
    <property type="molecule type" value="Genomic_DNA"/>
</dbReference>
<accession>A0A423IIN2</accession>
<gene>
    <name evidence="1" type="ORF">BK663_20195</name>
</gene>
<dbReference type="Proteomes" id="UP000284168">
    <property type="component" value="Unassembled WGS sequence"/>
</dbReference>
<evidence type="ECO:0000313" key="2">
    <source>
        <dbReference type="Proteomes" id="UP000284168"/>
    </source>
</evidence>
<dbReference type="AlphaFoldDB" id="A0A423IIN2"/>
<protein>
    <submittedName>
        <fullName evidence="1">Uncharacterized protein</fullName>
    </submittedName>
</protein>
<reference evidence="1 2" key="1">
    <citation type="submission" date="2016-10" db="EMBL/GenBank/DDBJ databases">
        <title>Comparative genome analysis of multiple Pseudomonas spp. focuses on biocontrol and plant growth promoting traits.</title>
        <authorList>
            <person name="Tao X.-Y."/>
            <person name="Taylor C.G."/>
        </authorList>
    </citation>
    <scope>NUCLEOTIDE SEQUENCE [LARGE SCALE GENOMIC DNA]</scope>
    <source>
        <strain evidence="1 2">48C10</strain>
    </source>
</reference>